<proteinExistence type="predicted"/>
<sequence length="185" mass="20138">MTSDASQSSSTSPSSSTSQSSAPEEAGTSAPESTYRYSRFYRISAFAQSGVAGLLAIMALWEVFSGSGLLNWLWAAGLLLLALQGGYESVRTLLSVFYLTGDRLRQERPFHADKDIPLGEVRRMFIGRRSVEICVSPGPEPDLEFVERWLEGGDELIGKLARRLPPDAEIDHPSGELAGRLAGRT</sequence>
<gene>
    <name evidence="3" type="ORF">GGQ01_003267</name>
</gene>
<keyword evidence="2" id="KW-0472">Membrane</keyword>
<feature type="transmembrane region" description="Helical" evidence="2">
    <location>
        <begin position="73"/>
        <end position="99"/>
    </location>
</feature>
<reference evidence="3" key="1">
    <citation type="submission" date="2022-08" db="EMBL/GenBank/DDBJ databases">
        <title>Genomic Encyclopedia of Type Strains, Phase V (KMG-V): Genome sequencing to study the core and pangenomes of soil and plant-associated prokaryotes.</title>
        <authorList>
            <person name="Whitman W."/>
        </authorList>
    </citation>
    <scope>NUCLEOTIDE SEQUENCE</scope>
    <source>
        <strain evidence="3">SP3012</strain>
    </source>
</reference>
<name>A0A9X2UP59_9BACT</name>
<accession>A0A9X2UP59</accession>
<evidence type="ECO:0000256" key="1">
    <source>
        <dbReference type="SAM" id="MobiDB-lite"/>
    </source>
</evidence>
<protein>
    <submittedName>
        <fullName evidence="3">Uncharacterized protein</fullName>
    </submittedName>
</protein>
<feature type="region of interest" description="Disordered" evidence="1">
    <location>
        <begin position="1"/>
        <end position="30"/>
    </location>
</feature>
<keyword evidence="2" id="KW-1133">Transmembrane helix</keyword>
<evidence type="ECO:0000313" key="4">
    <source>
        <dbReference type="Proteomes" id="UP001155040"/>
    </source>
</evidence>
<dbReference type="AlphaFoldDB" id="A0A9X2UP59"/>
<feature type="transmembrane region" description="Helical" evidence="2">
    <location>
        <begin position="40"/>
        <end position="61"/>
    </location>
</feature>
<dbReference type="EMBL" id="JANUBF010000043">
    <property type="protein sequence ID" value="MCS4038177.1"/>
    <property type="molecule type" value="Genomic_DNA"/>
</dbReference>
<dbReference type="RefSeq" id="WP_259078714.1">
    <property type="nucleotide sequence ID" value="NZ_JANTZC010000040.1"/>
</dbReference>
<dbReference type="Proteomes" id="UP001155040">
    <property type="component" value="Unassembled WGS sequence"/>
</dbReference>
<comment type="caution">
    <text evidence="3">The sequence shown here is derived from an EMBL/GenBank/DDBJ whole genome shotgun (WGS) entry which is preliminary data.</text>
</comment>
<evidence type="ECO:0000313" key="3">
    <source>
        <dbReference type="EMBL" id="MCS4038177.1"/>
    </source>
</evidence>
<organism evidence="3 4">
    <name type="scientific">Salinibacter ruber</name>
    <dbReference type="NCBI Taxonomy" id="146919"/>
    <lineage>
        <taxon>Bacteria</taxon>
        <taxon>Pseudomonadati</taxon>
        <taxon>Rhodothermota</taxon>
        <taxon>Rhodothermia</taxon>
        <taxon>Rhodothermales</taxon>
        <taxon>Salinibacteraceae</taxon>
        <taxon>Salinibacter</taxon>
    </lineage>
</organism>
<keyword evidence="2" id="KW-0812">Transmembrane</keyword>
<evidence type="ECO:0000256" key="2">
    <source>
        <dbReference type="SAM" id="Phobius"/>
    </source>
</evidence>
<feature type="compositionally biased region" description="Low complexity" evidence="1">
    <location>
        <begin position="1"/>
        <end position="23"/>
    </location>
</feature>